<dbReference type="EMBL" id="ML976231">
    <property type="protein sequence ID" value="KAF1935836.1"/>
    <property type="molecule type" value="Genomic_DNA"/>
</dbReference>
<dbReference type="Gene3D" id="3.30.70.100">
    <property type="match status" value="1"/>
</dbReference>
<organism evidence="2 3">
    <name type="scientific">Clathrospora elynae</name>
    <dbReference type="NCBI Taxonomy" id="706981"/>
    <lineage>
        <taxon>Eukaryota</taxon>
        <taxon>Fungi</taxon>
        <taxon>Dikarya</taxon>
        <taxon>Ascomycota</taxon>
        <taxon>Pezizomycotina</taxon>
        <taxon>Dothideomycetes</taxon>
        <taxon>Pleosporomycetidae</taxon>
        <taxon>Pleosporales</taxon>
        <taxon>Diademaceae</taxon>
        <taxon>Clathrospora</taxon>
    </lineage>
</organism>
<sequence>ISLHVHITVASENALKFLELLKPIYDAVIAEPENTLFEVYQNPEVPGEFKFVENWAQSKEWLIDVQLAKDYYKHYVVLTEPLWTKPREFEIW</sequence>
<gene>
    <name evidence="2" type="ORF">EJ02DRAFT_332320</name>
</gene>
<feature type="non-terminal residue" evidence="2">
    <location>
        <position position="1"/>
    </location>
</feature>
<keyword evidence="3" id="KW-1185">Reference proteome</keyword>
<proteinExistence type="predicted"/>
<evidence type="ECO:0000313" key="2">
    <source>
        <dbReference type="EMBL" id="KAF1935836.1"/>
    </source>
</evidence>
<feature type="domain" description="ABM" evidence="1">
    <location>
        <begin position="1"/>
        <end position="91"/>
    </location>
</feature>
<name>A0A6A5SBL5_9PLEO</name>
<dbReference type="Proteomes" id="UP000800038">
    <property type="component" value="Unassembled WGS sequence"/>
</dbReference>
<protein>
    <recommendedName>
        <fullName evidence="1">ABM domain-containing protein</fullName>
    </recommendedName>
</protein>
<evidence type="ECO:0000313" key="3">
    <source>
        <dbReference type="Proteomes" id="UP000800038"/>
    </source>
</evidence>
<accession>A0A6A5SBL5</accession>
<dbReference type="SUPFAM" id="SSF54909">
    <property type="entry name" value="Dimeric alpha+beta barrel"/>
    <property type="match status" value="1"/>
</dbReference>
<dbReference type="AlphaFoldDB" id="A0A6A5SBL5"/>
<dbReference type="Pfam" id="PF03992">
    <property type="entry name" value="ABM"/>
    <property type="match status" value="1"/>
</dbReference>
<dbReference type="OrthoDB" id="4126315at2759"/>
<dbReference type="PROSITE" id="PS51725">
    <property type="entry name" value="ABM"/>
    <property type="match status" value="1"/>
</dbReference>
<dbReference type="InterPro" id="IPR011008">
    <property type="entry name" value="Dimeric_a/b-barrel"/>
</dbReference>
<feature type="non-terminal residue" evidence="2">
    <location>
        <position position="92"/>
    </location>
</feature>
<reference evidence="2" key="1">
    <citation type="journal article" date="2020" name="Stud. Mycol.">
        <title>101 Dothideomycetes genomes: a test case for predicting lifestyles and emergence of pathogens.</title>
        <authorList>
            <person name="Haridas S."/>
            <person name="Albert R."/>
            <person name="Binder M."/>
            <person name="Bloem J."/>
            <person name="Labutti K."/>
            <person name="Salamov A."/>
            <person name="Andreopoulos B."/>
            <person name="Baker S."/>
            <person name="Barry K."/>
            <person name="Bills G."/>
            <person name="Bluhm B."/>
            <person name="Cannon C."/>
            <person name="Castanera R."/>
            <person name="Culley D."/>
            <person name="Daum C."/>
            <person name="Ezra D."/>
            <person name="Gonzalez J."/>
            <person name="Henrissat B."/>
            <person name="Kuo A."/>
            <person name="Liang C."/>
            <person name="Lipzen A."/>
            <person name="Lutzoni F."/>
            <person name="Magnuson J."/>
            <person name="Mondo S."/>
            <person name="Nolan M."/>
            <person name="Ohm R."/>
            <person name="Pangilinan J."/>
            <person name="Park H.-J."/>
            <person name="Ramirez L."/>
            <person name="Alfaro M."/>
            <person name="Sun H."/>
            <person name="Tritt A."/>
            <person name="Yoshinaga Y."/>
            <person name="Zwiers L.-H."/>
            <person name="Turgeon B."/>
            <person name="Goodwin S."/>
            <person name="Spatafora J."/>
            <person name="Crous P."/>
            <person name="Grigoriev I."/>
        </authorList>
    </citation>
    <scope>NUCLEOTIDE SEQUENCE</scope>
    <source>
        <strain evidence="2">CBS 161.51</strain>
    </source>
</reference>
<dbReference type="InterPro" id="IPR007138">
    <property type="entry name" value="ABM_dom"/>
</dbReference>
<evidence type="ECO:0000259" key="1">
    <source>
        <dbReference type="PROSITE" id="PS51725"/>
    </source>
</evidence>